<evidence type="ECO:0000313" key="3">
    <source>
        <dbReference type="EMBL" id="REC42681.1"/>
    </source>
</evidence>
<gene>
    <name evidence="3" type="ORF">DRF67_20250</name>
</gene>
<dbReference type="Proteomes" id="UP000256257">
    <property type="component" value="Unassembled WGS sequence"/>
</dbReference>
<dbReference type="PANTHER" id="PTHR43280">
    <property type="entry name" value="ARAC-FAMILY TRANSCRIPTIONAL REGULATOR"/>
    <property type="match status" value="1"/>
</dbReference>
<feature type="domain" description="HTH araC/xylS-type" evidence="2">
    <location>
        <begin position="188"/>
        <end position="262"/>
    </location>
</feature>
<dbReference type="InterPro" id="IPR037923">
    <property type="entry name" value="HTH-like"/>
</dbReference>
<keyword evidence="4" id="KW-1185">Reference proteome</keyword>
<reference evidence="3 4" key="1">
    <citation type="submission" date="2018-06" db="EMBL/GenBank/DDBJ databases">
        <title>Novel Chryseobacterium species.</title>
        <authorList>
            <person name="Newman J."/>
            <person name="Hugo C."/>
            <person name="Oosthuizen L."/>
            <person name="Charimba G."/>
        </authorList>
    </citation>
    <scope>NUCLEOTIDE SEQUENCE [LARGE SCALE GENOMIC DNA]</scope>
    <source>
        <strain evidence="3 4">7_F195</strain>
    </source>
</reference>
<dbReference type="InterPro" id="IPR018060">
    <property type="entry name" value="HTH_AraC"/>
</dbReference>
<evidence type="ECO:0000259" key="2">
    <source>
        <dbReference type="PROSITE" id="PS01124"/>
    </source>
</evidence>
<dbReference type="GO" id="GO:0003700">
    <property type="term" value="F:DNA-binding transcription factor activity"/>
    <property type="evidence" value="ECO:0007669"/>
    <property type="project" value="InterPro"/>
</dbReference>
<organism evidence="3 4">
    <name type="scientific">Chryseobacterium pennipullorum</name>
    <dbReference type="NCBI Taxonomy" id="2258963"/>
    <lineage>
        <taxon>Bacteria</taxon>
        <taxon>Pseudomonadati</taxon>
        <taxon>Bacteroidota</taxon>
        <taxon>Flavobacteriia</taxon>
        <taxon>Flavobacteriales</taxon>
        <taxon>Weeksellaceae</taxon>
        <taxon>Chryseobacterium group</taxon>
        <taxon>Chryseobacterium</taxon>
    </lineage>
</organism>
<comment type="caution">
    <text evidence="3">The sequence shown here is derived from an EMBL/GenBank/DDBJ whole genome shotgun (WGS) entry which is preliminary data.</text>
</comment>
<dbReference type="Pfam" id="PF02311">
    <property type="entry name" value="AraC_binding"/>
    <property type="match status" value="1"/>
</dbReference>
<dbReference type="PROSITE" id="PS01124">
    <property type="entry name" value="HTH_ARAC_FAMILY_2"/>
    <property type="match status" value="1"/>
</dbReference>
<accession>A0A3D9AMY8</accession>
<keyword evidence="1" id="KW-0238">DNA-binding</keyword>
<proteinExistence type="predicted"/>
<evidence type="ECO:0000256" key="1">
    <source>
        <dbReference type="ARBA" id="ARBA00023125"/>
    </source>
</evidence>
<dbReference type="GO" id="GO:0043565">
    <property type="term" value="F:sequence-specific DNA binding"/>
    <property type="evidence" value="ECO:0007669"/>
    <property type="project" value="InterPro"/>
</dbReference>
<dbReference type="Gene3D" id="1.10.10.60">
    <property type="entry name" value="Homeodomain-like"/>
    <property type="match status" value="1"/>
</dbReference>
<dbReference type="InterPro" id="IPR003313">
    <property type="entry name" value="AraC-bd"/>
</dbReference>
<dbReference type="AlphaFoldDB" id="A0A3D9AMY8"/>
<dbReference type="RefSeq" id="WP_115930118.1">
    <property type="nucleotide sequence ID" value="NZ_QNVV01000027.1"/>
</dbReference>
<protein>
    <submittedName>
        <fullName evidence="3">AraC family transcriptional regulator</fullName>
    </submittedName>
</protein>
<dbReference type="EMBL" id="QNVV01000027">
    <property type="protein sequence ID" value="REC42681.1"/>
    <property type="molecule type" value="Genomic_DNA"/>
</dbReference>
<dbReference type="SUPFAM" id="SSF51215">
    <property type="entry name" value="Regulatory protein AraC"/>
    <property type="match status" value="1"/>
</dbReference>
<sequence>MKKLKQYPFLHTFNPIQKINATTIVERLSRKPHQLFQPHLTDFYMIYLFTDGTGIHSVDFNDVEVIPGNILFMSKGQVHHFDPLETYDGKTIVFTEDFFCRSEAHRSFLNRTALFNDPLRLAYFDSGVHYNVFTTLYQFIVDELKNVPDENQTEILHNYLFNVLLTAERLYNPTEKNRLPSRNQLLVYDFKRLVNKNLFNHYTIEQYAALLNVTTRSLQGAFAESENKTPKGWLTERLVLEIKRTLTYETMSVSEVALLYGL</sequence>
<evidence type="ECO:0000313" key="4">
    <source>
        <dbReference type="Proteomes" id="UP000256257"/>
    </source>
</evidence>
<dbReference type="PANTHER" id="PTHR43280:SF32">
    <property type="entry name" value="TRANSCRIPTIONAL REGULATORY PROTEIN"/>
    <property type="match status" value="1"/>
</dbReference>
<name>A0A3D9AMY8_9FLAO</name>
<dbReference type="OrthoDB" id="2666928at2"/>